<evidence type="ECO:0000313" key="3">
    <source>
        <dbReference type="Proteomes" id="UP000426622"/>
    </source>
</evidence>
<name>A0A650ETB2_9CAUD</name>
<dbReference type="Gene3D" id="1.10.30.50">
    <property type="match status" value="1"/>
</dbReference>
<keyword evidence="2" id="KW-0540">Nuclease</keyword>
<dbReference type="Pfam" id="PF01844">
    <property type="entry name" value="HNH"/>
    <property type="match status" value="1"/>
</dbReference>
<dbReference type="InterPro" id="IPR002711">
    <property type="entry name" value="HNH"/>
</dbReference>
<evidence type="ECO:0000259" key="1">
    <source>
        <dbReference type="SMART" id="SM00507"/>
    </source>
</evidence>
<proteinExistence type="predicted"/>
<organism evidence="2 3">
    <name type="scientific">Lactococcus phage CHPC964</name>
    <dbReference type="NCBI Taxonomy" id="2675256"/>
    <lineage>
        <taxon>Viruses</taxon>
        <taxon>Duplodnaviria</taxon>
        <taxon>Heunggongvirae</taxon>
        <taxon>Uroviricota</taxon>
        <taxon>Caudoviricetes</taxon>
        <taxon>Skunavirus</taxon>
        <taxon>Skunavirus CHPC964</taxon>
    </lineage>
</organism>
<keyword evidence="2" id="KW-0255">Endonuclease</keyword>
<dbReference type="EMBL" id="MN689524">
    <property type="protein sequence ID" value="QGT53300.1"/>
    <property type="molecule type" value="Genomic_DNA"/>
</dbReference>
<dbReference type="CDD" id="cd00085">
    <property type="entry name" value="HNHc"/>
    <property type="match status" value="1"/>
</dbReference>
<dbReference type="GO" id="GO:0004519">
    <property type="term" value="F:endonuclease activity"/>
    <property type="evidence" value="ECO:0007669"/>
    <property type="project" value="UniProtKB-KW"/>
</dbReference>
<dbReference type="GO" id="GO:0003676">
    <property type="term" value="F:nucleic acid binding"/>
    <property type="evidence" value="ECO:0007669"/>
    <property type="project" value="InterPro"/>
</dbReference>
<dbReference type="Proteomes" id="UP000426622">
    <property type="component" value="Segment"/>
</dbReference>
<feature type="domain" description="HNH nuclease" evidence="1">
    <location>
        <begin position="1"/>
        <end position="48"/>
    </location>
</feature>
<dbReference type="GO" id="GO:0008270">
    <property type="term" value="F:zinc ion binding"/>
    <property type="evidence" value="ECO:0007669"/>
    <property type="project" value="InterPro"/>
</dbReference>
<reference evidence="2 3" key="1">
    <citation type="submission" date="2019-11" db="EMBL/GenBank/DDBJ databases">
        <title>Genome Sequences of 31 Lactococcus lactis Bacteriophages Isolated from Foods.</title>
        <authorList>
            <person name="Marcelli B."/>
            <person name="de Jong A."/>
            <person name="Kuipers O.P."/>
        </authorList>
    </citation>
    <scope>NUCLEOTIDE SEQUENCE [LARGE SCALE GENOMIC DNA]</scope>
</reference>
<evidence type="ECO:0000313" key="2">
    <source>
        <dbReference type="EMBL" id="QGT53300.1"/>
    </source>
</evidence>
<dbReference type="SMART" id="SM00507">
    <property type="entry name" value="HNHc"/>
    <property type="match status" value="1"/>
</dbReference>
<keyword evidence="2" id="KW-0378">Hydrolase</keyword>
<accession>A0A650ETB2</accession>
<keyword evidence="3" id="KW-1185">Reference proteome</keyword>
<sequence>MTCVRCGAFGAKKYEVDHIIELTWENLDDWKIALNPDNLQLLCKSCHNKKTGEYKRGKGVSLW</sequence>
<protein>
    <submittedName>
        <fullName evidence="2">Homing endonuclease</fullName>
    </submittedName>
</protein>
<gene>
    <name evidence="2" type="ORF">CHPC964_000962</name>
</gene>
<dbReference type="InterPro" id="IPR003615">
    <property type="entry name" value="HNH_nuc"/>
</dbReference>